<protein>
    <submittedName>
        <fullName evidence="2">Uncharacterized protein</fullName>
    </submittedName>
</protein>
<keyword evidence="3" id="KW-1185">Reference proteome</keyword>
<evidence type="ECO:0000313" key="3">
    <source>
        <dbReference type="Proteomes" id="UP001469553"/>
    </source>
</evidence>
<dbReference type="EMBL" id="JAHRIP010075517">
    <property type="protein sequence ID" value="MEQ2310155.1"/>
    <property type="molecule type" value="Genomic_DNA"/>
</dbReference>
<proteinExistence type="predicted"/>
<comment type="caution">
    <text evidence="2">The sequence shown here is derived from an EMBL/GenBank/DDBJ whole genome shotgun (WGS) entry which is preliminary data.</text>
</comment>
<feature type="region of interest" description="Disordered" evidence="1">
    <location>
        <begin position="1"/>
        <end position="44"/>
    </location>
</feature>
<sequence length="76" mass="8545">MLSIRSSSPHPNHSAPKAKQHRGKTALNVERTPPRLMHRTPMRTAFPGPPAYFLQAKFPLPLSSPTPSHPHTVWVY</sequence>
<evidence type="ECO:0000313" key="2">
    <source>
        <dbReference type="EMBL" id="MEQ2310155.1"/>
    </source>
</evidence>
<evidence type="ECO:0000256" key="1">
    <source>
        <dbReference type="SAM" id="MobiDB-lite"/>
    </source>
</evidence>
<feature type="compositionally biased region" description="Polar residues" evidence="1">
    <location>
        <begin position="1"/>
        <end position="11"/>
    </location>
</feature>
<organism evidence="2 3">
    <name type="scientific">Ameca splendens</name>
    <dbReference type="NCBI Taxonomy" id="208324"/>
    <lineage>
        <taxon>Eukaryota</taxon>
        <taxon>Metazoa</taxon>
        <taxon>Chordata</taxon>
        <taxon>Craniata</taxon>
        <taxon>Vertebrata</taxon>
        <taxon>Euteleostomi</taxon>
        <taxon>Actinopterygii</taxon>
        <taxon>Neopterygii</taxon>
        <taxon>Teleostei</taxon>
        <taxon>Neoteleostei</taxon>
        <taxon>Acanthomorphata</taxon>
        <taxon>Ovalentaria</taxon>
        <taxon>Atherinomorphae</taxon>
        <taxon>Cyprinodontiformes</taxon>
        <taxon>Goodeidae</taxon>
        <taxon>Ameca</taxon>
    </lineage>
</organism>
<accession>A0ABV0ZW61</accession>
<reference evidence="2 3" key="1">
    <citation type="submission" date="2021-06" db="EMBL/GenBank/DDBJ databases">
        <authorList>
            <person name="Palmer J.M."/>
        </authorList>
    </citation>
    <scope>NUCLEOTIDE SEQUENCE [LARGE SCALE GENOMIC DNA]</scope>
    <source>
        <strain evidence="2 3">AS_MEX2019</strain>
        <tissue evidence="2">Muscle</tissue>
    </source>
</reference>
<name>A0ABV0ZW61_9TELE</name>
<gene>
    <name evidence="2" type="ORF">AMECASPLE_005980</name>
</gene>
<dbReference type="Proteomes" id="UP001469553">
    <property type="component" value="Unassembled WGS sequence"/>
</dbReference>